<sequence length="93" mass="10764">MKLVRFNTILGKIASHFALEIVPVVRSFFTKIAERSMRASRLRGTMNALYCRISLTGNPRVSIVPLLDQWVQEGRPVVKEQLQACIKELRFYR</sequence>
<evidence type="ECO:0000313" key="1">
    <source>
        <dbReference type="EMBL" id="KAJ0027697.1"/>
    </source>
</evidence>
<dbReference type="Proteomes" id="UP001163603">
    <property type="component" value="Chromosome 9"/>
</dbReference>
<comment type="caution">
    <text evidence="1">The sequence shown here is derived from an EMBL/GenBank/DDBJ whole genome shotgun (WGS) entry which is preliminary data.</text>
</comment>
<reference evidence="2" key="1">
    <citation type="journal article" date="2023" name="G3 (Bethesda)">
        <title>Genome assembly and association tests identify interacting loci associated with vigor, precocity, and sex in interspecific pistachio rootstocks.</title>
        <authorList>
            <person name="Palmer W."/>
            <person name="Jacygrad E."/>
            <person name="Sagayaradj S."/>
            <person name="Cavanaugh K."/>
            <person name="Han R."/>
            <person name="Bertier L."/>
            <person name="Beede B."/>
            <person name="Kafkas S."/>
            <person name="Golino D."/>
            <person name="Preece J."/>
            <person name="Michelmore R."/>
        </authorList>
    </citation>
    <scope>NUCLEOTIDE SEQUENCE [LARGE SCALE GENOMIC DNA]</scope>
</reference>
<proteinExistence type="predicted"/>
<keyword evidence="2" id="KW-1185">Reference proteome</keyword>
<organism evidence="1 2">
    <name type="scientific">Pistacia integerrima</name>
    <dbReference type="NCBI Taxonomy" id="434235"/>
    <lineage>
        <taxon>Eukaryota</taxon>
        <taxon>Viridiplantae</taxon>
        <taxon>Streptophyta</taxon>
        <taxon>Embryophyta</taxon>
        <taxon>Tracheophyta</taxon>
        <taxon>Spermatophyta</taxon>
        <taxon>Magnoliopsida</taxon>
        <taxon>eudicotyledons</taxon>
        <taxon>Gunneridae</taxon>
        <taxon>Pentapetalae</taxon>
        <taxon>rosids</taxon>
        <taxon>malvids</taxon>
        <taxon>Sapindales</taxon>
        <taxon>Anacardiaceae</taxon>
        <taxon>Pistacia</taxon>
    </lineage>
</organism>
<evidence type="ECO:0000313" key="2">
    <source>
        <dbReference type="Proteomes" id="UP001163603"/>
    </source>
</evidence>
<gene>
    <name evidence="1" type="ORF">Pint_36298</name>
</gene>
<accession>A0ACC0XZW4</accession>
<name>A0ACC0XZW4_9ROSI</name>
<dbReference type="EMBL" id="CM047744">
    <property type="protein sequence ID" value="KAJ0027697.1"/>
    <property type="molecule type" value="Genomic_DNA"/>
</dbReference>
<protein>
    <submittedName>
        <fullName evidence="1">Uncharacterized protein</fullName>
    </submittedName>
</protein>